<dbReference type="AlphaFoldDB" id="A0A022KWQ4"/>
<evidence type="ECO:0000313" key="4">
    <source>
        <dbReference type="Proteomes" id="UP000019754"/>
    </source>
</evidence>
<feature type="transmembrane region" description="Helical" evidence="2">
    <location>
        <begin position="293"/>
        <end position="317"/>
    </location>
</feature>
<proteinExistence type="predicted"/>
<feature type="compositionally biased region" description="Acidic residues" evidence="1">
    <location>
        <begin position="153"/>
        <end position="162"/>
    </location>
</feature>
<feature type="compositionally biased region" description="Pro residues" evidence="1">
    <location>
        <begin position="1"/>
        <end position="11"/>
    </location>
</feature>
<name>A0A022KWQ4_9MICO</name>
<feature type="compositionally biased region" description="Acidic residues" evidence="1">
    <location>
        <begin position="55"/>
        <end position="72"/>
    </location>
</feature>
<feature type="compositionally biased region" description="Low complexity" evidence="1">
    <location>
        <begin position="119"/>
        <end position="134"/>
    </location>
</feature>
<keyword evidence="2" id="KW-1133">Transmembrane helix</keyword>
<organism evidence="3 4">
    <name type="scientific">Brachybacterium muris UCD-AY4</name>
    <dbReference type="NCBI Taxonomy" id="1249481"/>
    <lineage>
        <taxon>Bacteria</taxon>
        <taxon>Bacillati</taxon>
        <taxon>Actinomycetota</taxon>
        <taxon>Actinomycetes</taxon>
        <taxon>Micrococcales</taxon>
        <taxon>Dermabacteraceae</taxon>
        <taxon>Brachybacterium</taxon>
    </lineage>
</organism>
<evidence type="ECO:0000256" key="2">
    <source>
        <dbReference type="SAM" id="Phobius"/>
    </source>
</evidence>
<feature type="compositionally biased region" description="Acidic residues" evidence="1">
    <location>
        <begin position="340"/>
        <end position="363"/>
    </location>
</feature>
<feature type="compositionally biased region" description="Pro residues" evidence="1">
    <location>
        <begin position="18"/>
        <end position="35"/>
    </location>
</feature>
<feature type="compositionally biased region" description="Low complexity" evidence="1">
    <location>
        <begin position="198"/>
        <end position="224"/>
    </location>
</feature>
<reference evidence="3 4" key="1">
    <citation type="journal article" date="2013" name="Genome Announc.">
        <title>Draft genome sequence of an Actinobacterium, Brachybacterium muris strain UCD-AY4.</title>
        <authorList>
            <person name="Lo J.R."/>
            <person name="Lang J.M."/>
            <person name="Darling A.E."/>
            <person name="Eisen J.A."/>
            <person name="Coil D.A."/>
        </authorList>
    </citation>
    <scope>NUCLEOTIDE SEQUENCE [LARGE SCALE GENOMIC DNA]</scope>
    <source>
        <strain evidence="3 4">UCD-AY4</strain>
    </source>
</reference>
<feature type="compositionally biased region" description="Polar residues" evidence="1">
    <location>
        <begin position="240"/>
        <end position="279"/>
    </location>
</feature>
<dbReference type="RefSeq" id="WP_017822549.1">
    <property type="nucleotide sequence ID" value="NZ_AORC01000004.1"/>
</dbReference>
<accession>A0A022KWQ4</accession>
<dbReference type="STRING" id="1249481.D641_0104185"/>
<gene>
    <name evidence="3" type="ORF">D641_0104185</name>
</gene>
<feature type="region of interest" description="Disordered" evidence="1">
    <location>
        <begin position="322"/>
        <end position="375"/>
    </location>
</feature>
<dbReference type="OrthoDB" id="4833374at2"/>
<evidence type="ECO:0000313" key="3">
    <source>
        <dbReference type="EMBL" id="EYT50572.1"/>
    </source>
</evidence>
<keyword evidence="2" id="KW-0472">Membrane</keyword>
<keyword evidence="2" id="KW-0812">Transmembrane</keyword>
<evidence type="ECO:0008006" key="5">
    <source>
        <dbReference type="Google" id="ProtNLM"/>
    </source>
</evidence>
<keyword evidence="4" id="KW-1185">Reference proteome</keyword>
<dbReference type="HOGENOM" id="CLU_533888_0_0_11"/>
<sequence length="510" mass="53323">MAYRFNPPPNWPIEDPNWTPPPGWQPDPSWGPPPADWNFWVADDTPAESVADTQSEVEETQAEDAQVEVEDAQAEKVEETPVADAEANPADHLEGQDPAGAADEADDPVAAPEERSAPEEPSAPALAPEEPMSSTEAPAPVGDAPVEGAPETAEYEGPDLEADLAQQAPYETGDQDFPQQPEPGPGIDQDDTVHEPSAGDAPLVAGGAAAAGAGTAAASGYGQASPSQNYGHPSPDQGYGQPSPNQGYGQPSPNQGYGQPSPNQGYGSPDSASSWTATTGPEDAPKKGVVARFWWVGCLVLLLVGLLIAVLAGGMLLMNRGGEEEPTGSGGTTTSASADPTDDPTATEEEPTSEEPTTEEASEEAVTPSVLPTVDPAAESVEVVSNDGRGTVQVSMEWLPAEQLPSEYGGTVEPAEHGEYLVVTAKISVTEGQMFFSNAQFNVVTPYGGELGTDLESYSLKDSGIGIEAPTDIKAGEEYSIRMLFAPKRAGGMHLEYDTFTDQYTWDIAE</sequence>
<protein>
    <recommendedName>
        <fullName evidence="5">DUF4352 domain-containing protein</fullName>
    </recommendedName>
</protein>
<feature type="region of interest" description="Disordered" evidence="1">
    <location>
        <begin position="1"/>
        <end position="284"/>
    </location>
</feature>
<comment type="caution">
    <text evidence="3">The sequence shown here is derived from an EMBL/GenBank/DDBJ whole genome shotgun (WGS) entry which is preliminary data.</text>
</comment>
<dbReference type="EMBL" id="AORC01000004">
    <property type="protein sequence ID" value="EYT50572.1"/>
    <property type="molecule type" value="Genomic_DNA"/>
</dbReference>
<evidence type="ECO:0000256" key="1">
    <source>
        <dbReference type="SAM" id="MobiDB-lite"/>
    </source>
</evidence>
<dbReference type="Proteomes" id="UP000019754">
    <property type="component" value="Unassembled WGS sequence"/>
</dbReference>